<dbReference type="PROSITE" id="PS01124">
    <property type="entry name" value="HTH_ARAC_FAMILY_2"/>
    <property type="match status" value="1"/>
</dbReference>
<dbReference type="InterPro" id="IPR020449">
    <property type="entry name" value="Tscrpt_reg_AraC-type_HTH"/>
</dbReference>
<dbReference type="Gene3D" id="2.60.120.10">
    <property type="entry name" value="Jelly Rolls"/>
    <property type="match status" value="1"/>
</dbReference>
<dbReference type="InterPro" id="IPR014710">
    <property type="entry name" value="RmlC-like_jellyroll"/>
</dbReference>
<dbReference type="SUPFAM" id="SSF46689">
    <property type="entry name" value="Homeodomain-like"/>
    <property type="match status" value="2"/>
</dbReference>
<dbReference type="Proteomes" id="UP000197535">
    <property type="component" value="Unassembled WGS sequence"/>
</dbReference>
<dbReference type="Pfam" id="PF02311">
    <property type="entry name" value="AraC_binding"/>
    <property type="match status" value="1"/>
</dbReference>
<keyword evidence="1" id="KW-0805">Transcription regulation</keyword>
<evidence type="ECO:0000256" key="2">
    <source>
        <dbReference type="ARBA" id="ARBA00023125"/>
    </source>
</evidence>
<evidence type="ECO:0000256" key="3">
    <source>
        <dbReference type="ARBA" id="ARBA00023159"/>
    </source>
</evidence>
<dbReference type="InterPro" id="IPR003313">
    <property type="entry name" value="AraC-bd"/>
</dbReference>
<dbReference type="GO" id="GO:0003700">
    <property type="term" value="F:DNA-binding transcription factor activity"/>
    <property type="evidence" value="ECO:0007669"/>
    <property type="project" value="InterPro"/>
</dbReference>
<sequence>MAERAQRPYFGIHDNTNSLPNPVPHRHEYYQIYVNINGNTTHYLGCGQRPVVPGTLCFIAPFLPHYIRNPDGARFYVINASQDFLFPALEFDPLEFDPRLVSRAAELGPFLTQDRIDFVFDRDDIVEIETLCEVMKTEAAHDDIASSIFIRSCLLKLIGLVWRRHGDAMLSAQHDIGSRKGGGHVIAKLGRYIISCLDKEITLATAARACHVSPTHLAHLIKRETGQTFLQIVTHRRIELAKSYLVFSALSVKEICTLTGFGDASHFARRFKQITGVSPSDYKNKHQSLA</sequence>
<dbReference type="PANTHER" id="PTHR46796:SF6">
    <property type="entry name" value="ARAC SUBFAMILY"/>
    <property type="match status" value="1"/>
</dbReference>
<dbReference type="Pfam" id="PF12833">
    <property type="entry name" value="HTH_18"/>
    <property type="match status" value="1"/>
</dbReference>
<dbReference type="SMART" id="SM00342">
    <property type="entry name" value="HTH_ARAC"/>
    <property type="match status" value="1"/>
</dbReference>
<reference evidence="6 7" key="1">
    <citation type="submission" date="2016-02" db="EMBL/GenBank/DDBJ databases">
        <authorList>
            <person name="Wen L."/>
            <person name="He K."/>
            <person name="Yang H."/>
        </authorList>
    </citation>
    <scope>NUCLEOTIDE SEQUENCE [LARGE SCALE GENOMIC DNA]</scope>
    <source>
        <strain evidence="6 7">TSA40</strain>
    </source>
</reference>
<dbReference type="InterPro" id="IPR018060">
    <property type="entry name" value="HTH_AraC"/>
</dbReference>
<dbReference type="AlphaFoldDB" id="A0A254TNF8"/>
<dbReference type="PRINTS" id="PR00032">
    <property type="entry name" value="HTHARAC"/>
</dbReference>
<accession>A0A254TNF8</accession>
<evidence type="ECO:0000259" key="5">
    <source>
        <dbReference type="PROSITE" id="PS01124"/>
    </source>
</evidence>
<dbReference type="GO" id="GO:0043565">
    <property type="term" value="F:sequence-specific DNA binding"/>
    <property type="evidence" value="ECO:0007669"/>
    <property type="project" value="InterPro"/>
</dbReference>
<evidence type="ECO:0000256" key="4">
    <source>
        <dbReference type="ARBA" id="ARBA00023163"/>
    </source>
</evidence>
<proteinExistence type="predicted"/>
<name>A0A254TNF8_9BURK</name>
<keyword evidence="7" id="KW-1185">Reference proteome</keyword>
<dbReference type="InterPro" id="IPR018062">
    <property type="entry name" value="HTH_AraC-typ_CS"/>
</dbReference>
<dbReference type="PANTHER" id="PTHR46796">
    <property type="entry name" value="HTH-TYPE TRANSCRIPTIONAL ACTIVATOR RHAS-RELATED"/>
    <property type="match status" value="1"/>
</dbReference>
<keyword evidence="3" id="KW-0010">Activator</keyword>
<dbReference type="Gene3D" id="1.10.10.60">
    <property type="entry name" value="Homeodomain-like"/>
    <property type="match status" value="2"/>
</dbReference>
<dbReference type="SUPFAM" id="SSF51182">
    <property type="entry name" value="RmlC-like cupins"/>
    <property type="match status" value="1"/>
</dbReference>
<dbReference type="EMBL" id="LSTO01000001">
    <property type="protein sequence ID" value="OWW22882.1"/>
    <property type="molecule type" value="Genomic_DNA"/>
</dbReference>
<dbReference type="InterPro" id="IPR011051">
    <property type="entry name" value="RmlC_Cupin_sf"/>
</dbReference>
<dbReference type="InterPro" id="IPR009057">
    <property type="entry name" value="Homeodomain-like_sf"/>
</dbReference>
<keyword evidence="4" id="KW-0804">Transcription</keyword>
<keyword evidence="2" id="KW-0238">DNA-binding</keyword>
<protein>
    <recommendedName>
        <fullName evidence="5">HTH araC/xylS-type domain-containing protein</fullName>
    </recommendedName>
</protein>
<evidence type="ECO:0000313" key="7">
    <source>
        <dbReference type="Proteomes" id="UP000197535"/>
    </source>
</evidence>
<comment type="caution">
    <text evidence="6">The sequence shown here is derived from an EMBL/GenBank/DDBJ whole genome shotgun (WGS) entry which is preliminary data.</text>
</comment>
<dbReference type="InterPro" id="IPR050204">
    <property type="entry name" value="AraC_XylS_family_regulators"/>
</dbReference>
<gene>
    <name evidence="6" type="ORF">AYR66_15290</name>
</gene>
<evidence type="ECO:0000313" key="6">
    <source>
        <dbReference type="EMBL" id="OWW22882.1"/>
    </source>
</evidence>
<organism evidence="6 7">
    <name type="scientific">Noviherbaspirillum denitrificans</name>
    <dbReference type="NCBI Taxonomy" id="1968433"/>
    <lineage>
        <taxon>Bacteria</taxon>
        <taxon>Pseudomonadati</taxon>
        <taxon>Pseudomonadota</taxon>
        <taxon>Betaproteobacteria</taxon>
        <taxon>Burkholderiales</taxon>
        <taxon>Oxalobacteraceae</taxon>
        <taxon>Noviherbaspirillum</taxon>
    </lineage>
</organism>
<feature type="domain" description="HTH araC/xylS-type" evidence="5">
    <location>
        <begin position="187"/>
        <end position="285"/>
    </location>
</feature>
<evidence type="ECO:0000256" key="1">
    <source>
        <dbReference type="ARBA" id="ARBA00023015"/>
    </source>
</evidence>
<dbReference type="PROSITE" id="PS00041">
    <property type="entry name" value="HTH_ARAC_FAMILY_1"/>
    <property type="match status" value="1"/>
</dbReference>
<dbReference type="OrthoDB" id="3631840at2"/>